<dbReference type="STRING" id="154621.RV11_GL001946"/>
<dbReference type="Gene3D" id="3.90.550.10">
    <property type="entry name" value="Spore Coat Polysaccharide Biosynthesis Protein SpsA, Chain A"/>
    <property type="match status" value="1"/>
</dbReference>
<keyword evidence="1" id="KW-0328">Glycosyltransferase</keyword>
<dbReference type="CDD" id="cd00761">
    <property type="entry name" value="Glyco_tranf_GTA_type"/>
    <property type="match status" value="1"/>
</dbReference>
<evidence type="ECO:0000256" key="1">
    <source>
        <dbReference type="ARBA" id="ARBA00022676"/>
    </source>
</evidence>
<dbReference type="Pfam" id="PF00535">
    <property type="entry name" value="Glycos_transf_2"/>
    <property type="match status" value="1"/>
</dbReference>
<dbReference type="OrthoDB" id="396512at2"/>
<organism evidence="4 5">
    <name type="scientific">Enterococcus phoeniculicola ATCC BAA-412</name>
    <dbReference type="NCBI Taxonomy" id="1158610"/>
    <lineage>
        <taxon>Bacteria</taxon>
        <taxon>Bacillati</taxon>
        <taxon>Bacillota</taxon>
        <taxon>Bacilli</taxon>
        <taxon>Lactobacillales</taxon>
        <taxon>Enterococcaceae</taxon>
        <taxon>Enterococcus</taxon>
    </lineage>
</organism>
<evidence type="ECO:0000313" key="4">
    <source>
        <dbReference type="EMBL" id="EOL42398.1"/>
    </source>
</evidence>
<dbReference type="PANTHER" id="PTHR22916:SF51">
    <property type="entry name" value="GLYCOSYLTRANSFERASE EPSH-RELATED"/>
    <property type="match status" value="1"/>
</dbReference>
<comment type="caution">
    <text evidence="4">The sequence shown here is derived from an EMBL/GenBank/DDBJ whole genome shotgun (WGS) entry which is preliminary data.</text>
</comment>
<protein>
    <recommendedName>
        <fullName evidence="3">Glycosyltransferase 2-like domain-containing protein</fullName>
    </recommendedName>
</protein>
<dbReference type="AlphaFoldDB" id="R3TMY5"/>
<keyword evidence="5" id="KW-1185">Reference proteome</keyword>
<feature type="domain" description="Glycosyltransferase 2-like" evidence="3">
    <location>
        <begin position="5"/>
        <end position="108"/>
    </location>
</feature>
<dbReference type="InterPro" id="IPR029044">
    <property type="entry name" value="Nucleotide-diphossugar_trans"/>
</dbReference>
<accession>R3TMY5</accession>
<proteinExistence type="predicted"/>
<sequence>MKVLSIIVPAYNSQEYLDQVMQSLLVEQEQVEILIIDDGSTDNTGNLADDYERKYPTCVRAIHQKNGGHGEAVNTGILYATGRYLKVVDSDDWVDKEAYHKIINQLNQFTEEKEIDLLISNYVYEKQGAKRKKVVKYTSALPKNEVFGWKNVSFSKGQYLLMHSVIYRTQLIKDSGLRLPKHTFYVDNLFVFEPLLHVKKMYYLDVDFYRYFIGREDQSVNEEKMIAQIDQQLFVNKRMIDFYNRMEDVSFDLRNYLFNYLEIITIVSSVLLIKDNTQESLWKKEQLWYYIEENNPSLYEKMRYRFTGRVLTKHGITMRYFTINIYKMLQKLYGFN</sequence>
<evidence type="ECO:0000259" key="3">
    <source>
        <dbReference type="Pfam" id="PF00535"/>
    </source>
</evidence>
<dbReference type="PATRIC" id="fig|1158610.3.peg.2732"/>
<name>R3TMY5_9ENTE</name>
<keyword evidence="2" id="KW-0808">Transferase</keyword>
<dbReference type="HOGENOM" id="CLU_025996_1_1_9"/>
<dbReference type="PANTHER" id="PTHR22916">
    <property type="entry name" value="GLYCOSYLTRANSFERASE"/>
    <property type="match status" value="1"/>
</dbReference>
<reference evidence="4 5" key="1">
    <citation type="submission" date="2013-02" db="EMBL/GenBank/DDBJ databases">
        <title>The Genome Sequence of Enterococcus phoeniculicola BAA-412.</title>
        <authorList>
            <consortium name="The Broad Institute Genome Sequencing Platform"/>
            <consortium name="The Broad Institute Genome Sequencing Center for Infectious Disease"/>
            <person name="Earl A.M."/>
            <person name="Gilmore M.S."/>
            <person name="Lebreton F."/>
            <person name="Walker B."/>
            <person name="Young S.K."/>
            <person name="Zeng Q."/>
            <person name="Gargeya S."/>
            <person name="Fitzgerald M."/>
            <person name="Haas B."/>
            <person name="Abouelleil A."/>
            <person name="Alvarado L."/>
            <person name="Arachchi H.M."/>
            <person name="Berlin A.M."/>
            <person name="Chapman S.B."/>
            <person name="Dewar J."/>
            <person name="Goldberg J."/>
            <person name="Griggs A."/>
            <person name="Gujja S."/>
            <person name="Hansen M."/>
            <person name="Howarth C."/>
            <person name="Imamovic A."/>
            <person name="Larimer J."/>
            <person name="McCowan C."/>
            <person name="Murphy C."/>
            <person name="Neiman D."/>
            <person name="Pearson M."/>
            <person name="Priest M."/>
            <person name="Roberts A."/>
            <person name="Saif S."/>
            <person name="Shea T."/>
            <person name="Sisk P."/>
            <person name="Sykes S."/>
            <person name="Wortman J."/>
            <person name="Nusbaum C."/>
            <person name="Birren B."/>
        </authorList>
    </citation>
    <scope>NUCLEOTIDE SEQUENCE [LARGE SCALE GENOMIC DNA]</scope>
    <source>
        <strain evidence="4 5">ATCC BAA-412</strain>
    </source>
</reference>
<dbReference type="InterPro" id="IPR001173">
    <property type="entry name" value="Glyco_trans_2-like"/>
</dbReference>
<evidence type="ECO:0000313" key="5">
    <source>
        <dbReference type="Proteomes" id="UP000013785"/>
    </source>
</evidence>
<dbReference type="EMBL" id="AJAT01000017">
    <property type="protein sequence ID" value="EOL42398.1"/>
    <property type="molecule type" value="Genomic_DNA"/>
</dbReference>
<dbReference type="Proteomes" id="UP000013785">
    <property type="component" value="Unassembled WGS sequence"/>
</dbReference>
<dbReference type="GO" id="GO:0016757">
    <property type="term" value="F:glycosyltransferase activity"/>
    <property type="evidence" value="ECO:0007669"/>
    <property type="project" value="UniProtKB-KW"/>
</dbReference>
<dbReference type="eggNOG" id="COG1216">
    <property type="taxonomic scope" value="Bacteria"/>
</dbReference>
<dbReference type="RefSeq" id="WP_010769385.1">
    <property type="nucleotide sequence ID" value="NZ_ASWE01000001.1"/>
</dbReference>
<dbReference type="SUPFAM" id="SSF53448">
    <property type="entry name" value="Nucleotide-diphospho-sugar transferases"/>
    <property type="match status" value="1"/>
</dbReference>
<gene>
    <name evidence="4" type="ORF">UC3_02750</name>
</gene>
<evidence type="ECO:0000256" key="2">
    <source>
        <dbReference type="ARBA" id="ARBA00022679"/>
    </source>
</evidence>